<dbReference type="GO" id="GO:0003987">
    <property type="term" value="F:acetate-CoA ligase activity"/>
    <property type="evidence" value="ECO:0007669"/>
    <property type="project" value="UniProtKB-EC"/>
</dbReference>
<dbReference type="InterPro" id="IPR045851">
    <property type="entry name" value="AMP-bd_C_sf"/>
</dbReference>
<feature type="domain" description="AMP-dependent synthetase/ligase" evidence="7">
    <location>
        <begin position="104"/>
        <end position="487"/>
    </location>
</feature>
<evidence type="ECO:0000256" key="3">
    <source>
        <dbReference type="ARBA" id="ARBA00022598"/>
    </source>
</evidence>
<evidence type="ECO:0000313" key="10">
    <source>
        <dbReference type="EMBL" id="TFB77305.1"/>
    </source>
</evidence>
<keyword evidence="3" id="KW-0436">Ligase</keyword>
<keyword evidence="5" id="KW-0067">ATP-binding</keyword>
<evidence type="ECO:0000256" key="1">
    <source>
        <dbReference type="ARBA" id="ARBA00006432"/>
    </source>
</evidence>
<dbReference type="OrthoDB" id="9803968at2"/>
<comment type="similarity">
    <text evidence="1">Belongs to the ATP-dependent AMP-binding enzyme family.</text>
</comment>
<dbReference type="InterPro" id="IPR025110">
    <property type="entry name" value="AMP-bd_C"/>
</dbReference>
<sequence>MEGSNTTMSQLPEWFEVDRWVPPPASIEQRRVSKFMQKLGLDDYQDFLRYAIDKPEEFYRAAMADLDLEWQTEWHTLVDQSDGAAWSKWFVGGTTNLAWLALDRWVERGQGDRLALEWEGEDGSTRSYTYAQLADEVSRVAAGLRAHGVVDGDVVGLYLPPLPEAVISMFAIARIGAVVAPAFSGYGEDALSERLEIVGAKHLVTANRYLHHGHEVEMISVARTAATKAGIENVFVVPRLGKDDDCQSNETPWRKLLDHEPEQFFTWFGPEKPWLIAFTSGSSGRPKGAVHCHGRMPYRAAIDMAYCIDMSDDSCLYWPSDMGWIIAPLGLITSFTLGGRHLIYEGAPTFPAPDTLWKLVDRYKVTHLGSSPTLMRLLAAHGAEWVEPYGLESLQVIVSAGEPMTSAAWRWMHRNVGRGIRPLMNHTGGTEIGCALLTGSPVLPMRECRFAGPPPGLAVVVVNSEGHPVVDELGELAVLAPWPSMTYGFWNENERWTVAHASKFEGVYIHGDRAIQHSDGSWEVPGRSDDLLKVGGKRIGPSEYEELALGIRGVSGAAAVGIPDELKGQTVMIIITLAPEYAHAGESISDSIHERVEHALGKPFRISRVAIVDELPLTRNSKIHRRALRAWLLDLDPGDLSNLENPSAAEAIRSLAAPAVPHPAAAH</sequence>
<evidence type="ECO:0000256" key="6">
    <source>
        <dbReference type="ARBA" id="ARBA00022990"/>
    </source>
</evidence>
<dbReference type="Pfam" id="PF13193">
    <property type="entry name" value="AMP-binding_C"/>
    <property type="match status" value="1"/>
</dbReference>
<evidence type="ECO:0000313" key="11">
    <source>
        <dbReference type="Proteomes" id="UP000298173"/>
    </source>
</evidence>
<reference evidence="10 11" key="1">
    <citation type="submission" date="2019-03" db="EMBL/GenBank/DDBJ databases">
        <title>Genomics of glacier-inhabiting Cryobacterium strains.</title>
        <authorList>
            <person name="Liu Q."/>
            <person name="Xin Y.-H."/>
        </authorList>
    </citation>
    <scope>NUCLEOTIDE SEQUENCE [LARGE SCALE GENOMIC DNA]</scope>
    <source>
        <strain evidence="10 11">HLT2-23</strain>
    </source>
</reference>
<keyword evidence="11" id="KW-1185">Reference proteome</keyword>
<keyword evidence="4" id="KW-0547">Nucleotide-binding</keyword>
<name>A0A4R8V5Y2_9MICO</name>
<dbReference type="Pfam" id="PF00501">
    <property type="entry name" value="AMP-binding"/>
    <property type="match status" value="1"/>
</dbReference>
<evidence type="ECO:0000256" key="2">
    <source>
        <dbReference type="ARBA" id="ARBA00013275"/>
    </source>
</evidence>
<organism evidence="10 11">
    <name type="scientific">Cryobacterium glaciale</name>
    <dbReference type="NCBI Taxonomy" id="1259145"/>
    <lineage>
        <taxon>Bacteria</taxon>
        <taxon>Bacillati</taxon>
        <taxon>Actinomycetota</taxon>
        <taxon>Actinomycetes</taxon>
        <taxon>Micrococcales</taxon>
        <taxon>Microbacteriaceae</taxon>
        <taxon>Cryobacterium</taxon>
    </lineage>
</organism>
<dbReference type="SUPFAM" id="SSF56801">
    <property type="entry name" value="Acetyl-CoA synthetase-like"/>
    <property type="match status" value="1"/>
</dbReference>
<feature type="domain" description="Acetyl-coenzyme A synthetase N-terminal" evidence="9">
    <location>
        <begin position="44"/>
        <end position="99"/>
    </location>
</feature>
<feature type="domain" description="AMP-binding enzyme C-terminal" evidence="8">
    <location>
        <begin position="543"/>
        <end position="622"/>
    </location>
</feature>
<protein>
    <recommendedName>
        <fullName evidence="2">acetate--CoA ligase</fullName>
        <ecNumber evidence="2">6.2.1.1</ecNumber>
    </recommendedName>
</protein>
<proteinExistence type="inferred from homology"/>
<evidence type="ECO:0000259" key="7">
    <source>
        <dbReference type="Pfam" id="PF00501"/>
    </source>
</evidence>
<evidence type="ECO:0000259" key="9">
    <source>
        <dbReference type="Pfam" id="PF16177"/>
    </source>
</evidence>
<dbReference type="EMBL" id="SOEY01000002">
    <property type="protein sequence ID" value="TFB77305.1"/>
    <property type="molecule type" value="Genomic_DNA"/>
</dbReference>
<dbReference type="GO" id="GO:0005524">
    <property type="term" value="F:ATP binding"/>
    <property type="evidence" value="ECO:0007669"/>
    <property type="project" value="UniProtKB-KW"/>
</dbReference>
<dbReference type="InterPro" id="IPR032387">
    <property type="entry name" value="ACAS_N"/>
</dbReference>
<dbReference type="Proteomes" id="UP000298173">
    <property type="component" value="Unassembled WGS sequence"/>
</dbReference>
<dbReference type="AlphaFoldDB" id="A0A4R8V5Y2"/>
<dbReference type="PANTHER" id="PTHR24095">
    <property type="entry name" value="ACETYL-COENZYME A SYNTHETASE"/>
    <property type="match status" value="1"/>
</dbReference>
<dbReference type="InterPro" id="IPR020845">
    <property type="entry name" value="AMP-binding_CS"/>
</dbReference>
<evidence type="ECO:0000256" key="4">
    <source>
        <dbReference type="ARBA" id="ARBA00022741"/>
    </source>
</evidence>
<dbReference type="Pfam" id="PF16177">
    <property type="entry name" value="ACAS_N"/>
    <property type="match status" value="1"/>
</dbReference>
<keyword evidence="6" id="KW-0007">Acetylation</keyword>
<dbReference type="InterPro" id="IPR000873">
    <property type="entry name" value="AMP-dep_synth/lig_dom"/>
</dbReference>
<dbReference type="PANTHER" id="PTHR24095:SF14">
    <property type="entry name" value="ACETYL-COENZYME A SYNTHETASE 1"/>
    <property type="match status" value="1"/>
</dbReference>
<dbReference type="InterPro" id="IPR042099">
    <property type="entry name" value="ANL_N_sf"/>
</dbReference>
<dbReference type="Gene3D" id="3.40.50.12780">
    <property type="entry name" value="N-terminal domain of ligase-like"/>
    <property type="match status" value="1"/>
</dbReference>
<comment type="caution">
    <text evidence="10">The sequence shown here is derived from an EMBL/GenBank/DDBJ whole genome shotgun (WGS) entry which is preliminary data.</text>
</comment>
<dbReference type="GO" id="GO:0006085">
    <property type="term" value="P:acetyl-CoA biosynthetic process"/>
    <property type="evidence" value="ECO:0007669"/>
    <property type="project" value="TreeGrafter"/>
</dbReference>
<evidence type="ECO:0000256" key="5">
    <source>
        <dbReference type="ARBA" id="ARBA00022840"/>
    </source>
</evidence>
<dbReference type="EC" id="6.2.1.1" evidence="2"/>
<accession>A0A4R8V5Y2</accession>
<evidence type="ECO:0000259" key="8">
    <source>
        <dbReference type="Pfam" id="PF13193"/>
    </source>
</evidence>
<gene>
    <name evidence="10" type="ORF">E3O06_00690</name>
</gene>
<dbReference type="PROSITE" id="PS00455">
    <property type="entry name" value="AMP_BINDING"/>
    <property type="match status" value="1"/>
</dbReference>
<dbReference type="RefSeq" id="WP_134501117.1">
    <property type="nucleotide sequence ID" value="NZ_SOEY01000002.1"/>
</dbReference>
<dbReference type="Gene3D" id="3.30.300.30">
    <property type="match status" value="1"/>
</dbReference>